<feature type="domain" description="Mammalian cell entry C-terminal" evidence="3">
    <location>
        <begin position="135"/>
        <end position="353"/>
    </location>
</feature>
<gene>
    <name evidence="4" type="ORF">EFL26_08155</name>
</gene>
<dbReference type="InterPro" id="IPR052336">
    <property type="entry name" value="MlaD_Phospholipid_Transporter"/>
</dbReference>
<dbReference type="Proteomes" id="UP000279994">
    <property type="component" value="Unassembled WGS sequence"/>
</dbReference>
<evidence type="ECO:0000259" key="3">
    <source>
        <dbReference type="Pfam" id="PF11887"/>
    </source>
</evidence>
<sequence length="367" mass="38096">MTGARALPRGGGRPRRDLRRSDYARRGVVVVVAGALLLVLVWLHSSGAYGGPAHVSAQLADAGGSLGAGADVKVRGVIVGSVDDISRGPDGGVRVRIAFRGHRLDEVPQNVVARILPATVFGTSYVDLATHGTPSTQALREGAVIPADRTQGTLELQQALDDIDRLVKAVGPADLASAIGSVAQALDGRGAQIGTTIDRASAYLARLNPKMPVVRADLRKLAANLELVAEIAPDLLAATADALTTARTVVQQREAIAGLLDGATNLSTRATAFLQAHRADLIRFIDNAALLLDVVHTNRQAGITGAIRTNTELAAKVATIVQHGYINAVTTFLLDVPPYYTAADCPRVGPAHGDNCPGAARTTGGGR</sequence>
<feature type="transmembrane region" description="Helical" evidence="1">
    <location>
        <begin position="23"/>
        <end position="43"/>
    </location>
</feature>
<proteinExistence type="predicted"/>
<name>A0A3N0GUK4_9ACTN</name>
<dbReference type="OrthoDB" id="3460188at2"/>
<evidence type="ECO:0000313" key="5">
    <source>
        <dbReference type="Proteomes" id="UP000279994"/>
    </source>
</evidence>
<dbReference type="Pfam" id="PF02470">
    <property type="entry name" value="MlaD"/>
    <property type="match status" value="1"/>
</dbReference>
<dbReference type="EMBL" id="RJSF01000019">
    <property type="protein sequence ID" value="RNM16109.1"/>
    <property type="molecule type" value="Genomic_DNA"/>
</dbReference>
<dbReference type="InterPro" id="IPR003399">
    <property type="entry name" value="Mce/MlaD"/>
</dbReference>
<dbReference type="RefSeq" id="WP_123222362.1">
    <property type="nucleotide sequence ID" value="NZ_RJSF01000019.1"/>
</dbReference>
<keyword evidence="5" id="KW-1185">Reference proteome</keyword>
<comment type="caution">
    <text evidence="4">The sequence shown here is derived from an EMBL/GenBank/DDBJ whole genome shotgun (WGS) entry which is preliminary data.</text>
</comment>
<dbReference type="GO" id="GO:0051701">
    <property type="term" value="P:biological process involved in interaction with host"/>
    <property type="evidence" value="ECO:0007669"/>
    <property type="project" value="TreeGrafter"/>
</dbReference>
<dbReference type="InterPro" id="IPR024516">
    <property type="entry name" value="Mce_C"/>
</dbReference>
<keyword evidence="1" id="KW-0812">Transmembrane</keyword>
<protein>
    <submittedName>
        <fullName evidence="4">MCE family protein</fullName>
    </submittedName>
</protein>
<dbReference type="GO" id="GO:0005576">
    <property type="term" value="C:extracellular region"/>
    <property type="evidence" value="ECO:0007669"/>
    <property type="project" value="TreeGrafter"/>
</dbReference>
<organism evidence="4 5">
    <name type="scientific">Nocardioides pocheonensis</name>
    <dbReference type="NCBI Taxonomy" id="661485"/>
    <lineage>
        <taxon>Bacteria</taxon>
        <taxon>Bacillati</taxon>
        <taxon>Actinomycetota</taxon>
        <taxon>Actinomycetes</taxon>
        <taxon>Propionibacteriales</taxon>
        <taxon>Nocardioidaceae</taxon>
        <taxon>Nocardioides</taxon>
    </lineage>
</organism>
<keyword evidence="1" id="KW-0472">Membrane</keyword>
<evidence type="ECO:0000256" key="1">
    <source>
        <dbReference type="SAM" id="Phobius"/>
    </source>
</evidence>
<keyword evidence="1" id="KW-1133">Transmembrane helix</keyword>
<reference evidence="4 5" key="1">
    <citation type="submission" date="2018-11" db="EMBL/GenBank/DDBJ databases">
        <authorList>
            <person name="Li F."/>
        </authorList>
    </citation>
    <scope>NUCLEOTIDE SEQUENCE [LARGE SCALE GENOMIC DNA]</scope>
    <source>
        <strain evidence="4 5">Gsoil 818</strain>
    </source>
</reference>
<dbReference type="NCBIfam" id="TIGR00996">
    <property type="entry name" value="Mtu_fam_mce"/>
    <property type="match status" value="1"/>
</dbReference>
<accession>A0A3N0GUK4</accession>
<evidence type="ECO:0000313" key="4">
    <source>
        <dbReference type="EMBL" id="RNM16109.1"/>
    </source>
</evidence>
<dbReference type="PANTHER" id="PTHR33371:SF19">
    <property type="entry name" value="MCE-FAMILY PROTEIN MCE4A"/>
    <property type="match status" value="1"/>
</dbReference>
<dbReference type="Pfam" id="PF11887">
    <property type="entry name" value="Mce4_CUP1"/>
    <property type="match status" value="1"/>
</dbReference>
<evidence type="ECO:0000259" key="2">
    <source>
        <dbReference type="Pfam" id="PF02470"/>
    </source>
</evidence>
<feature type="domain" description="Mce/MlaD" evidence="2">
    <location>
        <begin position="54"/>
        <end position="129"/>
    </location>
</feature>
<dbReference type="InterPro" id="IPR005693">
    <property type="entry name" value="Mce"/>
</dbReference>
<dbReference type="AlphaFoldDB" id="A0A3N0GUK4"/>
<dbReference type="PANTHER" id="PTHR33371">
    <property type="entry name" value="INTERMEMBRANE PHOSPHOLIPID TRANSPORT SYSTEM BINDING PROTEIN MLAD-RELATED"/>
    <property type="match status" value="1"/>
</dbReference>